<proteinExistence type="predicted"/>
<gene>
    <name evidence="2" type="ORF">BT96DRAFT_831923</name>
</gene>
<dbReference type="AlphaFoldDB" id="A0A6A4H2C4"/>
<protein>
    <submittedName>
        <fullName evidence="2">Uncharacterized protein</fullName>
    </submittedName>
</protein>
<evidence type="ECO:0000313" key="2">
    <source>
        <dbReference type="EMBL" id="KAE9391524.1"/>
    </source>
</evidence>
<evidence type="ECO:0000256" key="1">
    <source>
        <dbReference type="SAM" id="MobiDB-lite"/>
    </source>
</evidence>
<feature type="compositionally biased region" description="Pro residues" evidence="1">
    <location>
        <begin position="61"/>
        <end position="97"/>
    </location>
</feature>
<dbReference type="Proteomes" id="UP000799118">
    <property type="component" value="Unassembled WGS sequence"/>
</dbReference>
<dbReference type="EMBL" id="ML769621">
    <property type="protein sequence ID" value="KAE9391524.1"/>
    <property type="molecule type" value="Genomic_DNA"/>
</dbReference>
<feature type="compositionally biased region" description="Low complexity" evidence="1">
    <location>
        <begin position="39"/>
        <end position="56"/>
    </location>
</feature>
<feature type="compositionally biased region" description="Basic and acidic residues" evidence="1">
    <location>
        <begin position="126"/>
        <end position="165"/>
    </location>
</feature>
<sequence length="220" mass="24657">MASVSEDSEDSDLEDDCIDISVTTFEEYAASAEFTFQLSPPSQVSSLPPSNSSQLLAYDPQPSPTPADDPQPSPTPADDPRPSPNPVDDPRPSPTPADDPADLEKASAKLTKDDRCSLDAFFMKITPERKAEDDKREFEELAAEREEMKEMKEKHERQNLLDKREKAKGRQQAFRDRAKAKKEEAGETSQQGKVSDDNETTKQLLIPYIEAKASRLRWSR</sequence>
<keyword evidence="3" id="KW-1185">Reference proteome</keyword>
<feature type="region of interest" description="Disordered" evidence="1">
    <location>
        <begin position="124"/>
        <end position="206"/>
    </location>
</feature>
<organism evidence="2 3">
    <name type="scientific">Gymnopus androsaceus JB14</name>
    <dbReference type="NCBI Taxonomy" id="1447944"/>
    <lineage>
        <taxon>Eukaryota</taxon>
        <taxon>Fungi</taxon>
        <taxon>Dikarya</taxon>
        <taxon>Basidiomycota</taxon>
        <taxon>Agaricomycotina</taxon>
        <taxon>Agaricomycetes</taxon>
        <taxon>Agaricomycetidae</taxon>
        <taxon>Agaricales</taxon>
        <taxon>Marasmiineae</taxon>
        <taxon>Omphalotaceae</taxon>
        <taxon>Gymnopus</taxon>
    </lineage>
</organism>
<name>A0A6A4H2C4_9AGAR</name>
<accession>A0A6A4H2C4</accession>
<evidence type="ECO:0000313" key="3">
    <source>
        <dbReference type="Proteomes" id="UP000799118"/>
    </source>
</evidence>
<reference evidence="2" key="1">
    <citation type="journal article" date="2019" name="Environ. Microbiol.">
        <title>Fungal ecological strategies reflected in gene transcription - a case study of two litter decomposers.</title>
        <authorList>
            <person name="Barbi F."/>
            <person name="Kohler A."/>
            <person name="Barry K."/>
            <person name="Baskaran P."/>
            <person name="Daum C."/>
            <person name="Fauchery L."/>
            <person name="Ihrmark K."/>
            <person name="Kuo A."/>
            <person name="LaButti K."/>
            <person name="Lipzen A."/>
            <person name="Morin E."/>
            <person name="Grigoriev I.V."/>
            <person name="Henrissat B."/>
            <person name="Lindahl B."/>
            <person name="Martin F."/>
        </authorList>
    </citation>
    <scope>NUCLEOTIDE SEQUENCE</scope>
    <source>
        <strain evidence="2">JB14</strain>
    </source>
</reference>
<feature type="region of interest" description="Disordered" evidence="1">
    <location>
        <begin position="39"/>
        <end position="110"/>
    </location>
</feature>
<feature type="compositionally biased region" description="Basic and acidic residues" evidence="1">
    <location>
        <begin position="173"/>
        <end position="185"/>
    </location>
</feature>